<dbReference type="EMBL" id="FQXJ01000019">
    <property type="protein sequence ID" value="SHI50062.1"/>
    <property type="molecule type" value="Genomic_DNA"/>
</dbReference>
<dbReference type="GO" id="GO:0051537">
    <property type="term" value="F:2 iron, 2 sulfur cluster binding"/>
    <property type="evidence" value="ECO:0007669"/>
    <property type="project" value="UniProtKB-KW"/>
</dbReference>
<evidence type="ECO:0000313" key="10">
    <source>
        <dbReference type="Proteomes" id="UP000183954"/>
    </source>
</evidence>
<evidence type="ECO:0000256" key="6">
    <source>
        <dbReference type="ARBA" id="ARBA00034078"/>
    </source>
</evidence>
<keyword evidence="1" id="KW-0001">2Fe-2S</keyword>
<evidence type="ECO:0000256" key="5">
    <source>
        <dbReference type="ARBA" id="ARBA00023157"/>
    </source>
</evidence>
<keyword evidence="7" id="KW-1133">Transmembrane helix</keyword>
<keyword evidence="2" id="KW-0479">Metal-binding</keyword>
<evidence type="ECO:0000256" key="4">
    <source>
        <dbReference type="ARBA" id="ARBA00023014"/>
    </source>
</evidence>
<keyword evidence="7" id="KW-0812">Transmembrane</keyword>
<keyword evidence="3" id="KW-0408">Iron</keyword>
<keyword evidence="5" id="KW-1015">Disulfide bond</keyword>
<reference evidence="10" key="1">
    <citation type="submission" date="2016-11" db="EMBL/GenBank/DDBJ databases">
        <authorList>
            <person name="Varghese N."/>
            <person name="Submissions S."/>
        </authorList>
    </citation>
    <scope>NUCLEOTIDE SEQUENCE [LARGE SCALE GENOMIC DNA]</scope>
    <source>
        <strain evidence="10">DSM 15449</strain>
    </source>
</reference>
<feature type="domain" description="Rieske" evidence="8">
    <location>
        <begin position="71"/>
        <end position="137"/>
    </location>
</feature>
<dbReference type="OrthoDB" id="9767869at2"/>
<dbReference type="InterPro" id="IPR014349">
    <property type="entry name" value="Rieske_Fe-S_prot"/>
</dbReference>
<sequence>MPKQSEWTRRAVLRLAWVGVIASAALTIEPLFKYLTSKEDRQKSPLVVYKKPLSENSGWQNTAAARVWVKRDSSGVMALVATCTHLGCEVNYHAEKKEWICPCHASIYDEEGMTVSGPAPKALPRVAVQSQSDGSLIINTSKIVGMDTRV</sequence>
<dbReference type="SUPFAM" id="SSF50022">
    <property type="entry name" value="ISP domain"/>
    <property type="match status" value="1"/>
</dbReference>
<dbReference type="GO" id="GO:0004497">
    <property type="term" value="F:monooxygenase activity"/>
    <property type="evidence" value="ECO:0007669"/>
    <property type="project" value="UniProtKB-ARBA"/>
</dbReference>
<keyword evidence="10" id="KW-1185">Reference proteome</keyword>
<evidence type="ECO:0000256" key="1">
    <source>
        <dbReference type="ARBA" id="ARBA00022714"/>
    </source>
</evidence>
<accession>A0A1M6BMW2</accession>
<feature type="transmembrane region" description="Helical" evidence="7">
    <location>
        <begin position="12"/>
        <end position="32"/>
    </location>
</feature>
<keyword evidence="7" id="KW-0472">Membrane</keyword>
<evidence type="ECO:0000256" key="2">
    <source>
        <dbReference type="ARBA" id="ARBA00022723"/>
    </source>
</evidence>
<dbReference type="InterPro" id="IPR017941">
    <property type="entry name" value="Rieske_2Fe-2S"/>
</dbReference>
<dbReference type="Gene3D" id="2.102.10.10">
    <property type="entry name" value="Rieske [2Fe-2S] iron-sulphur domain"/>
    <property type="match status" value="1"/>
</dbReference>
<evidence type="ECO:0000256" key="3">
    <source>
        <dbReference type="ARBA" id="ARBA00023004"/>
    </source>
</evidence>
<dbReference type="PRINTS" id="PR00162">
    <property type="entry name" value="RIESKE"/>
</dbReference>
<comment type="cofactor">
    <cofactor evidence="6">
        <name>[2Fe-2S] cluster</name>
        <dbReference type="ChEBI" id="CHEBI:190135"/>
    </cofactor>
</comment>
<proteinExistence type="predicted"/>
<dbReference type="PANTHER" id="PTHR10134">
    <property type="entry name" value="CYTOCHROME B-C1 COMPLEX SUBUNIT RIESKE, MITOCHONDRIAL"/>
    <property type="match status" value="1"/>
</dbReference>
<dbReference type="InterPro" id="IPR036922">
    <property type="entry name" value="Rieske_2Fe-2S_sf"/>
</dbReference>
<dbReference type="AlphaFoldDB" id="A0A1M6BMW2"/>
<dbReference type="RefSeq" id="WP_073031879.1">
    <property type="nucleotide sequence ID" value="NZ_FQXJ01000019.1"/>
</dbReference>
<name>A0A1M6BMW2_9FIRM</name>
<dbReference type="GO" id="GO:0016705">
    <property type="term" value="F:oxidoreductase activity, acting on paired donors, with incorporation or reduction of molecular oxygen"/>
    <property type="evidence" value="ECO:0007669"/>
    <property type="project" value="UniProtKB-ARBA"/>
</dbReference>
<dbReference type="GO" id="GO:0046872">
    <property type="term" value="F:metal ion binding"/>
    <property type="evidence" value="ECO:0007669"/>
    <property type="project" value="UniProtKB-KW"/>
</dbReference>
<keyword evidence="4" id="KW-0411">Iron-sulfur</keyword>
<dbReference type="STRING" id="1121420.SAMN02746098_04189"/>
<dbReference type="GO" id="GO:0016020">
    <property type="term" value="C:membrane"/>
    <property type="evidence" value="ECO:0007669"/>
    <property type="project" value="InterPro"/>
</dbReference>
<dbReference type="Pfam" id="PF00355">
    <property type="entry name" value="Rieske"/>
    <property type="match status" value="1"/>
</dbReference>
<evidence type="ECO:0000259" key="8">
    <source>
        <dbReference type="PROSITE" id="PS51296"/>
    </source>
</evidence>
<dbReference type="Proteomes" id="UP000183954">
    <property type="component" value="Unassembled WGS sequence"/>
</dbReference>
<evidence type="ECO:0000313" key="9">
    <source>
        <dbReference type="EMBL" id="SHI50062.1"/>
    </source>
</evidence>
<organism evidence="9 10">
    <name type="scientific">Desulfosporosinus lacus DSM 15449</name>
    <dbReference type="NCBI Taxonomy" id="1121420"/>
    <lineage>
        <taxon>Bacteria</taxon>
        <taxon>Bacillati</taxon>
        <taxon>Bacillota</taxon>
        <taxon>Clostridia</taxon>
        <taxon>Eubacteriales</taxon>
        <taxon>Desulfitobacteriaceae</taxon>
        <taxon>Desulfosporosinus</taxon>
    </lineage>
</organism>
<protein>
    <submittedName>
        <fullName evidence="9">Cytochrome b6-f complex iron-sulfur subunit</fullName>
    </submittedName>
</protein>
<evidence type="ECO:0000256" key="7">
    <source>
        <dbReference type="SAM" id="Phobius"/>
    </source>
</evidence>
<dbReference type="PROSITE" id="PS51296">
    <property type="entry name" value="RIESKE"/>
    <property type="match status" value="1"/>
</dbReference>
<dbReference type="InterPro" id="IPR005805">
    <property type="entry name" value="Rieske_Fe-S_prot_C"/>
</dbReference>
<gene>
    <name evidence="9" type="ORF">SAMN02746098_04189</name>
</gene>